<dbReference type="EMBL" id="AGNL01027779">
    <property type="protein sequence ID" value="EJK57591.1"/>
    <property type="molecule type" value="Genomic_DNA"/>
</dbReference>
<dbReference type="Proteomes" id="UP000266841">
    <property type="component" value="Unassembled WGS sequence"/>
</dbReference>
<feature type="compositionally biased region" description="Basic and acidic residues" evidence="1">
    <location>
        <begin position="105"/>
        <end position="138"/>
    </location>
</feature>
<evidence type="ECO:0000313" key="3">
    <source>
        <dbReference type="Proteomes" id="UP000266841"/>
    </source>
</evidence>
<comment type="caution">
    <text evidence="2">The sequence shown here is derived from an EMBL/GenBank/DDBJ whole genome shotgun (WGS) entry which is preliminary data.</text>
</comment>
<feature type="compositionally biased region" description="Basic and acidic residues" evidence="1">
    <location>
        <begin position="246"/>
        <end position="265"/>
    </location>
</feature>
<keyword evidence="3" id="KW-1185">Reference proteome</keyword>
<evidence type="ECO:0000256" key="1">
    <source>
        <dbReference type="SAM" id="MobiDB-lite"/>
    </source>
</evidence>
<protein>
    <submittedName>
        <fullName evidence="2">Uncharacterized protein</fullName>
    </submittedName>
</protein>
<feature type="compositionally biased region" description="Low complexity" evidence="1">
    <location>
        <begin position="232"/>
        <end position="242"/>
    </location>
</feature>
<accession>K0S9J8</accession>
<gene>
    <name evidence="2" type="ORF">THAOC_22353</name>
</gene>
<dbReference type="OrthoDB" id="44245at2759"/>
<organism evidence="2 3">
    <name type="scientific">Thalassiosira oceanica</name>
    <name type="common">Marine diatom</name>
    <dbReference type="NCBI Taxonomy" id="159749"/>
    <lineage>
        <taxon>Eukaryota</taxon>
        <taxon>Sar</taxon>
        <taxon>Stramenopiles</taxon>
        <taxon>Ochrophyta</taxon>
        <taxon>Bacillariophyta</taxon>
        <taxon>Coscinodiscophyceae</taxon>
        <taxon>Thalassiosirophycidae</taxon>
        <taxon>Thalassiosirales</taxon>
        <taxon>Thalassiosiraceae</taxon>
        <taxon>Thalassiosira</taxon>
    </lineage>
</organism>
<sequence>MSNGASLPGSSVRGALFRGAGDIVVNAALLELAQRAAGCPTGDELKSYPDDYICENKVYGLNPLAVRRYPLLGRLRVRPGLPDRDRARHVVPHGDTHVLRGLLLHGHDHDDPRVPPRDMRGGRPEAPRGVHREVHGEAVRVPGLLPRRAGGPVVRDGHLGRLDGDGEAKPGDERGAPRGALHVGVEGDADPPPVEGAPGRRVRVPRHTEVRPPAERPDGQVHKPGVQEGTAVVPPVDGVRPVGRGGPHDDVRRLPEQRGGTERHGHIALLPRGTGGDRPGVEDSAGPVREAGPQLVVAAVDGHAVRHNGKEAEISGFRVYCSAILSWLPPLLFAILVEQGIGAKWGLTVMASFVLVAAFMLRYCAGSWEEILKESGRSATAARSFEVEL</sequence>
<feature type="compositionally biased region" description="Basic and acidic residues" evidence="1">
    <location>
        <begin position="155"/>
        <end position="176"/>
    </location>
</feature>
<feature type="compositionally biased region" description="Basic and acidic residues" evidence="1">
    <location>
        <begin position="206"/>
        <end position="221"/>
    </location>
</feature>
<name>K0S9J8_THAOC</name>
<evidence type="ECO:0000313" key="2">
    <source>
        <dbReference type="EMBL" id="EJK57591.1"/>
    </source>
</evidence>
<dbReference type="AlphaFoldDB" id="K0S9J8"/>
<feature type="region of interest" description="Disordered" evidence="1">
    <location>
        <begin position="105"/>
        <end position="288"/>
    </location>
</feature>
<proteinExistence type="predicted"/>
<reference evidence="2 3" key="1">
    <citation type="journal article" date="2012" name="Genome Biol.">
        <title>Genome and low-iron response of an oceanic diatom adapted to chronic iron limitation.</title>
        <authorList>
            <person name="Lommer M."/>
            <person name="Specht M."/>
            <person name="Roy A.S."/>
            <person name="Kraemer L."/>
            <person name="Andreson R."/>
            <person name="Gutowska M.A."/>
            <person name="Wolf J."/>
            <person name="Bergner S.V."/>
            <person name="Schilhabel M.B."/>
            <person name="Klostermeier U.C."/>
            <person name="Beiko R.G."/>
            <person name="Rosenstiel P."/>
            <person name="Hippler M."/>
            <person name="Laroche J."/>
        </authorList>
    </citation>
    <scope>NUCLEOTIDE SEQUENCE [LARGE SCALE GENOMIC DNA]</scope>
    <source>
        <strain evidence="2 3">CCMP1005</strain>
    </source>
</reference>